<dbReference type="Pfam" id="PF24782">
    <property type="entry name" value="WD40_MABP1-WDR62_2nd"/>
    <property type="match status" value="1"/>
</dbReference>
<organism evidence="4 5">
    <name type="scientific">Kingdonia uniflora</name>
    <dbReference type="NCBI Taxonomy" id="39325"/>
    <lineage>
        <taxon>Eukaryota</taxon>
        <taxon>Viridiplantae</taxon>
        <taxon>Streptophyta</taxon>
        <taxon>Embryophyta</taxon>
        <taxon>Tracheophyta</taxon>
        <taxon>Spermatophyta</taxon>
        <taxon>Magnoliopsida</taxon>
        <taxon>Ranunculales</taxon>
        <taxon>Circaeasteraceae</taxon>
        <taxon>Kingdonia</taxon>
    </lineage>
</organism>
<keyword evidence="1" id="KW-0853">WD repeat</keyword>
<dbReference type="PANTHER" id="PTHR45589:SF1">
    <property type="entry name" value="WD REPEAT DOMAIN 62, ISOFORM G"/>
    <property type="match status" value="1"/>
</dbReference>
<dbReference type="Gene3D" id="2.130.10.10">
    <property type="entry name" value="YVTN repeat-like/Quinoprotein amine dehydrogenase"/>
    <property type="match status" value="3"/>
</dbReference>
<dbReference type="PROSITE" id="PS50082">
    <property type="entry name" value="WD_REPEATS_2"/>
    <property type="match status" value="2"/>
</dbReference>
<dbReference type="InterPro" id="IPR052779">
    <property type="entry name" value="WDR62"/>
</dbReference>
<evidence type="ECO:0000256" key="2">
    <source>
        <dbReference type="SAM" id="MobiDB-lite"/>
    </source>
</evidence>
<dbReference type="PANTHER" id="PTHR45589">
    <property type="entry name" value="WD REPEAT DOMAIN 62, ISOFORM G"/>
    <property type="match status" value="1"/>
</dbReference>
<proteinExistence type="predicted"/>
<keyword evidence="5" id="KW-1185">Reference proteome</keyword>
<feature type="region of interest" description="Disordered" evidence="2">
    <location>
        <begin position="1003"/>
        <end position="1037"/>
    </location>
</feature>
<dbReference type="Proteomes" id="UP000541444">
    <property type="component" value="Unassembled WGS sequence"/>
</dbReference>
<feature type="repeat" description="WD" evidence="1">
    <location>
        <begin position="415"/>
        <end position="437"/>
    </location>
</feature>
<dbReference type="SUPFAM" id="SSF50978">
    <property type="entry name" value="WD40 repeat-like"/>
    <property type="match status" value="2"/>
</dbReference>
<feature type="domain" description="MABP1/WDR62 second WD40" evidence="3">
    <location>
        <begin position="411"/>
        <end position="724"/>
    </location>
</feature>
<feature type="compositionally biased region" description="Basic and acidic residues" evidence="2">
    <location>
        <begin position="1115"/>
        <end position="1134"/>
    </location>
</feature>
<feature type="repeat" description="WD" evidence="1">
    <location>
        <begin position="691"/>
        <end position="732"/>
    </location>
</feature>
<feature type="compositionally biased region" description="Basic and acidic residues" evidence="2">
    <location>
        <begin position="1019"/>
        <end position="1033"/>
    </location>
</feature>
<name>A0A7J7MFD5_9MAGN</name>
<dbReference type="SMART" id="SM00320">
    <property type="entry name" value="WD40"/>
    <property type="match status" value="11"/>
</dbReference>
<dbReference type="PROSITE" id="PS50294">
    <property type="entry name" value="WD_REPEATS_REGION"/>
    <property type="match status" value="1"/>
</dbReference>
<evidence type="ECO:0000313" key="5">
    <source>
        <dbReference type="Proteomes" id="UP000541444"/>
    </source>
</evidence>
<dbReference type="InterPro" id="IPR015943">
    <property type="entry name" value="WD40/YVTN_repeat-like_dom_sf"/>
</dbReference>
<feature type="compositionally biased region" description="Polar residues" evidence="2">
    <location>
        <begin position="1005"/>
        <end position="1017"/>
    </location>
</feature>
<dbReference type="OrthoDB" id="6154712at2759"/>
<evidence type="ECO:0000259" key="3">
    <source>
        <dbReference type="Pfam" id="PF24782"/>
    </source>
</evidence>
<feature type="compositionally biased region" description="Polar residues" evidence="2">
    <location>
        <begin position="1135"/>
        <end position="1144"/>
    </location>
</feature>
<comment type="caution">
    <text evidence="4">The sequence shown here is derived from an EMBL/GenBank/DDBJ whole genome shotgun (WGS) entry which is preliminary data.</text>
</comment>
<gene>
    <name evidence="4" type="ORF">GIB67_027341</name>
</gene>
<dbReference type="InterPro" id="IPR001680">
    <property type="entry name" value="WD40_rpt"/>
</dbReference>
<dbReference type="Pfam" id="PF00400">
    <property type="entry name" value="WD40"/>
    <property type="match status" value="2"/>
</dbReference>
<reference evidence="4 5" key="1">
    <citation type="journal article" date="2020" name="IScience">
        <title>Genome Sequencing of the Endangered Kingdonia uniflora (Circaeasteraceae, Ranunculales) Reveals Potential Mechanisms of Evolutionary Specialization.</title>
        <authorList>
            <person name="Sun Y."/>
            <person name="Deng T."/>
            <person name="Zhang A."/>
            <person name="Moore M.J."/>
            <person name="Landis J.B."/>
            <person name="Lin N."/>
            <person name="Zhang H."/>
            <person name="Zhang X."/>
            <person name="Huang J."/>
            <person name="Zhang X."/>
            <person name="Sun H."/>
            <person name="Wang H."/>
        </authorList>
    </citation>
    <scope>NUCLEOTIDE SEQUENCE [LARGE SCALE GENOMIC DNA]</scope>
    <source>
        <strain evidence="4">TB1705</strain>
        <tissue evidence="4">Leaf</tissue>
    </source>
</reference>
<dbReference type="EMBL" id="JACGCM010001560">
    <property type="protein sequence ID" value="KAF6153474.1"/>
    <property type="molecule type" value="Genomic_DNA"/>
</dbReference>
<dbReference type="InterPro" id="IPR036322">
    <property type="entry name" value="WD40_repeat_dom_sf"/>
</dbReference>
<feature type="region of interest" description="Disordered" evidence="2">
    <location>
        <begin position="1115"/>
        <end position="1144"/>
    </location>
</feature>
<evidence type="ECO:0000313" key="4">
    <source>
        <dbReference type="EMBL" id="KAF6153474.1"/>
    </source>
</evidence>
<dbReference type="InterPro" id="IPR056162">
    <property type="entry name" value="WD40_MABP1-WDR62_2nd"/>
</dbReference>
<protein>
    <recommendedName>
        <fullName evidence="3">MABP1/WDR62 second WD40 domain-containing protein</fullName>
    </recommendedName>
</protein>
<evidence type="ECO:0000256" key="1">
    <source>
        <dbReference type="PROSITE-ProRule" id="PRU00221"/>
    </source>
</evidence>
<accession>A0A7J7MFD5</accession>
<sequence>MRLQRKPKKSDPISTSKLVLEEIIGLTAKNSNGLASNVSTGDCVYLAGCVVVVYNVESGTQSHLMVLNRMPKPLSCVAVLSRDGGFIAAGESGHQPAVLVWDYSSRTLLCELKVHQFGVTCISFSPDGKHLVSVGYPHDGYICLWDWRSGSLFTKLKSSSFCSAISSVCFSSDANFFITAGKKHLKFWTVGLFRKALSTIVATGLPTMEGKSASLGCQKGSSLISVVSGSAASHVGSEGVGAFYPIYALTDTGRDFMPSILWVYSNKFCGFKGKSHVQRAFAMSVSNKLIACACNNGVVQFLTTDTLNYAGSLQYSEAKEHHKPTELFLDKGFESQSTHPDAIACQFSTTEKLVVLYGNHNLYVWDVCDVNKVSRCCVLVSHSGCIWDVKNLSCENMHDPALACVARGCCGGISFATCSTDGTIRLWDLALQSELRKNEKPDDMTKTHLGNISPDTDQVCTMHLGAITQGFRSMATSSDGKYLAAGDCQGSLHVYNLHTSEYTYIQDAHEAEILTLTFIINAGEKVPENYYLLASGGKDRMIHLYDVKRGFKLIGSLDDHSAAVTSVKLTSNSCKILSCSADRSLVFRDVAITNTGCKISRCHHQIASNGTVYDMAIDSEMEFAVTVGQDKKINTFNISSGKLVKTFKQDGDFGEPIKVSMDPSSSYLVCSYSNKSMCMYDFSNGELVAQATGHSEVITGVIFLPDCKHIISVGGDGCIFVWKVPSALSIRMLQRMKDRASHLSPASMAKPLLSSGCTLNDEVGLNCDFQSKDVGFLGNIDQDSERVLFQEASSFRFSISRLPNWAQAKVTSKETVSAIPESTLLQQPELELPSSSMISNGGNPVPICPTEVCTPCRRHSGGSELYRTKILSNSFDNSLSSVSPPSQGSPRSFAMDKRWLTIHTVYLDLMDSPENKGFKDKKTQVCAPNLLKTNQSLEGGYKAEDMKVTFETLVEENHVSTESFCETTNWIADNTQRGMLNEHGQHSIAGKLGDTLDQYEDHSTETSCKASAKQMNPHTCEKTKDDEDSDKSNQNDLFSQHFSSLSSALKLEGRRSSTMRRYSSHFVVRRDHLTSGKKLFGTPYRSSGDKAFNCSVEVAPQNLFGDLSQQVLKDEKKRDVCNQDQDGRKLRERSSSPTNTLHNSDPSCCFMINHPVNIEGIEDTKERFISGEPEITKITTECNQTLLSLDVAADNALISFSKFDTYVSRENTLHTPGIELYNRASELLPLIARKLNELGELVKSSKRGLSSSPRGEEDLAFEPLFRKICGESFTSGS</sequence>
<dbReference type="AlphaFoldDB" id="A0A7J7MFD5"/>